<dbReference type="EMBL" id="JAELYA010000008">
    <property type="protein sequence ID" value="MBO3277464.1"/>
    <property type="molecule type" value="Genomic_DNA"/>
</dbReference>
<dbReference type="InterPro" id="IPR001584">
    <property type="entry name" value="Integrase_cat-core"/>
</dbReference>
<dbReference type="PANTHER" id="PTHR35004:SF8">
    <property type="entry name" value="TRANSPOSASE RV3428C-RELATED"/>
    <property type="match status" value="1"/>
</dbReference>
<keyword evidence="4" id="KW-1185">Reference proteome</keyword>
<dbReference type="InterPro" id="IPR036397">
    <property type="entry name" value="RNaseH_sf"/>
</dbReference>
<sequence length="516" mass="59741">MKLPIETQREVLRLASDPTLSNRAIARLAKISHNSVRNIRDRLLMSGECWENLKDLNNDALDARLGLYRSVPKGRKNRPQWPEVHEQLKLPDVTLELLWQEYRLGEPEGLSYPQYTRIYREWVKRQKLSMRQVHAPGDKCFVDFCGRTMPITNPVTGEVSYAQIFVATMGCSGYLFATAVPSQTVSDWLTAHIRALEFFGGVPRYVVPDNLKAAVIKTTREQVVLNRAYAEFSEHYEFQIFPARPNKPKDKSLGEIGVQIVQRYVLARLRSMTFFSIDELNNKIEYWITELNKRVTKTYPVSRQVRFYESDLLAMQVLPERRYSYSQWVYQVRAGSDYHVIYGQHAYSVPYHYANLLVDLRVQGEWLEILHQRKVISTHRIKDERGTSTLSEHLSPSHAYALDTQPEMLIAWAETVGPQTLIFVRNNLQLRRDFASGRKAVIGIRRDVRKGEITVSRLESACTYANELNILSSERLRSIIRNQSDLRPITRKPAPVIEHDNIRGAQYYATQGEELP</sequence>
<feature type="domain" description="Integrase catalytic" evidence="2">
    <location>
        <begin position="132"/>
        <end position="327"/>
    </location>
</feature>
<dbReference type="PROSITE" id="PS50994">
    <property type="entry name" value="INTEGRASE"/>
    <property type="match status" value="1"/>
</dbReference>
<organism evidence="3 4">
    <name type="scientific">Pseudomonas schmalbachii</name>
    <dbReference type="NCBI Taxonomy" id="2816993"/>
    <lineage>
        <taxon>Bacteria</taxon>
        <taxon>Pseudomonadati</taxon>
        <taxon>Pseudomonadota</taxon>
        <taxon>Gammaproteobacteria</taxon>
        <taxon>Pseudomonadales</taxon>
        <taxon>Pseudomonadaceae</taxon>
        <taxon>Pseudomonas</taxon>
    </lineage>
</organism>
<dbReference type="PANTHER" id="PTHR35004">
    <property type="entry name" value="TRANSPOSASE RV3428C-RELATED"/>
    <property type="match status" value="1"/>
</dbReference>
<proteinExistence type="inferred from homology"/>
<dbReference type="Gene3D" id="3.30.420.10">
    <property type="entry name" value="Ribonuclease H-like superfamily/Ribonuclease H"/>
    <property type="match status" value="1"/>
</dbReference>
<gene>
    <name evidence="3" type="primary">istA</name>
    <name evidence="3" type="ORF">JFY56_19800</name>
</gene>
<dbReference type="InterPro" id="IPR054353">
    <property type="entry name" value="IstA-like_C"/>
</dbReference>
<protein>
    <submittedName>
        <fullName evidence="3">IS21 family transposase</fullName>
    </submittedName>
</protein>
<name>A0ABS3TUX3_9PSED</name>
<evidence type="ECO:0000313" key="3">
    <source>
        <dbReference type="EMBL" id="MBO3277464.1"/>
    </source>
</evidence>
<evidence type="ECO:0000256" key="1">
    <source>
        <dbReference type="ARBA" id="ARBA00009277"/>
    </source>
</evidence>
<dbReference type="InterPro" id="IPR012337">
    <property type="entry name" value="RNaseH-like_sf"/>
</dbReference>
<dbReference type="Pfam" id="PF22483">
    <property type="entry name" value="Mu-transpos_C_2"/>
    <property type="match status" value="1"/>
</dbReference>
<evidence type="ECO:0000259" key="2">
    <source>
        <dbReference type="PROSITE" id="PS50994"/>
    </source>
</evidence>
<comment type="similarity">
    <text evidence="1">Belongs to the transposase IS21/IS408/IS1162 family.</text>
</comment>
<dbReference type="RefSeq" id="WP_208315762.1">
    <property type="nucleotide sequence ID" value="NZ_JAELYA010000008.1"/>
</dbReference>
<comment type="caution">
    <text evidence="3">The sequence shown here is derived from an EMBL/GenBank/DDBJ whole genome shotgun (WGS) entry which is preliminary data.</text>
</comment>
<dbReference type="NCBIfam" id="NF033546">
    <property type="entry name" value="transpos_IS21"/>
    <property type="match status" value="1"/>
</dbReference>
<reference evidence="3 4" key="1">
    <citation type="submission" date="2020-12" db="EMBL/GenBank/DDBJ databases">
        <title>Pseudomonas schmalbachii sp. nov. isolated from millipede gut.</title>
        <authorList>
            <person name="Shelomi M."/>
        </authorList>
    </citation>
    <scope>NUCLEOTIDE SEQUENCE [LARGE SCALE GENOMIC DNA]</scope>
    <source>
        <strain evidence="3 4">Milli4</strain>
    </source>
</reference>
<dbReference type="Proteomes" id="UP000669060">
    <property type="component" value="Unassembled WGS sequence"/>
</dbReference>
<evidence type="ECO:0000313" key="4">
    <source>
        <dbReference type="Proteomes" id="UP000669060"/>
    </source>
</evidence>
<accession>A0ABS3TUX3</accession>
<dbReference type="SUPFAM" id="SSF53098">
    <property type="entry name" value="Ribonuclease H-like"/>
    <property type="match status" value="1"/>
</dbReference>
<dbReference type="Pfam" id="PF00665">
    <property type="entry name" value="rve"/>
    <property type="match status" value="1"/>
</dbReference>